<name>A0A1R2B560_9CILI</name>
<protein>
    <submittedName>
        <fullName evidence="2">Uncharacterized protein</fullName>
    </submittedName>
</protein>
<sequence>MIENCFSFMDRFTSSFKESQLVAESFSQAFDELRNKNIKDFSQLSVEAIAFLIERIKLINNKCQKQKESKALLALCYICHNFKLKNSLYFMRKEADFIFQVIGENQMNRGWLAYFIDKFDLECLIDCSETYAKVYRNDFKVDNELGKKIRQTSVKILQAMKEPNCAIEKNLNNFPCSQLKTKRKRRKAYELDLSDLQIPFNQSDNQLNEDSILTPQNISKDICIMLQNNNLCSDKVQYFQVDRASHALCLLCDKFKISISNTTLLSESRFIANALGIKFFGSQGWVHSFKNRYKIIFNKDYSYPPTQKVPKKRKTDKMNLSKIREFSIKILQFFDTPCERILSTIENSNNSQTPLKRRKISGKKSISEEKKCLSSKEESFTKGMTNQEKIREKKENIEAKNEKRRKIKEKYEEKKVMMIAKKESLGEKKEDATIKKDFIEKKEDKIKIKEYFHTKKESLGEKKEITKDKKEDIKLKNENFATKKEESDKIKKENLNAKITDSMTKREENTLKNKTIIDLI</sequence>
<accession>A0A1R2B560</accession>
<evidence type="ECO:0000256" key="1">
    <source>
        <dbReference type="SAM" id="Coils"/>
    </source>
</evidence>
<organism evidence="2 3">
    <name type="scientific">Stentor coeruleus</name>
    <dbReference type="NCBI Taxonomy" id="5963"/>
    <lineage>
        <taxon>Eukaryota</taxon>
        <taxon>Sar</taxon>
        <taxon>Alveolata</taxon>
        <taxon>Ciliophora</taxon>
        <taxon>Postciliodesmatophora</taxon>
        <taxon>Heterotrichea</taxon>
        <taxon>Heterotrichida</taxon>
        <taxon>Stentoridae</taxon>
        <taxon>Stentor</taxon>
    </lineage>
</organism>
<evidence type="ECO:0000313" key="3">
    <source>
        <dbReference type="Proteomes" id="UP000187209"/>
    </source>
</evidence>
<dbReference type="Proteomes" id="UP000187209">
    <property type="component" value="Unassembled WGS sequence"/>
</dbReference>
<comment type="caution">
    <text evidence="2">The sequence shown here is derived from an EMBL/GenBank/DDBJ whole genome shotgun (WGS) entry which is preliminary data.</text>
</comment>
<gene>
    <name evidence="2" type="ORF">SteCoe_29785</name>
</gene>
<evidence type="ECO:0000313" key="2">
    <source>
        <dbReference type="EMBL" id="OMJ71902.1"/>
    </source>
</evidence>
<dbReference type="AlphaFoldDB" id="A0A1R2B560"/>
<keyword evidence="3" id="KW-1185">Reference proteome</keyword>
<proteinExistence type="predicted"/>
<dbReference type="EMBL" id="MPUH01000947">
    <property type="protein sequence ID" value="OMJ71902.1"/>
    <property type="molecule type" value="Genomic_DNA"/>
</dbReference>
<keyword evidence="1" id="KW-0175">Coiled coil</keyword>
<reference evidence="2 3" key="1">
    <citation type="submission" date="2016-11" db="EMBL/GenBank/DDBJ databases">
        <title>The macronuclear genome of Stentor coeruleus: a giant cell with tiny introns.</title>
        <authorList>
            <person name="Slabodnick M."/>
            <person name="Ruby J.G."/>
            <person name="Reiff S.B."/>
            <person name="Swart E.C."/>
            <person name="Gosai S."/>
            <person name="Prabakaran S."/>
            <person name="Witkowska E."/>
            <person name="Larue G.E."/>
            <person name="Fisher S."/>
            <person name="Freeman R.M."/>
            <person name="Gunawardena J."/>
            <person name="Chu W."/>
            <person name="Stover N.A."/>
            <person name="Gregory B.D."/>
            <person name="Nowacki M."/>
            <person name="Derisi J."/>
            <person name="Roy S.W."/>
            <person name="Marshall W.F."/>
            <person name="Sood P."/>
        </authorList>
    </citation>
    <scope>NUCLEOTIDE SEQUENCE [LARGE SCALE GENOMIC DNA]</scope>
    <source>
        <strain evidence="2">WM001</strain>
    </source>
</reference>
<feature type="coiled-coil region" evidence="1">
    <location>
        <begin position="390"/>
        <end position="417"/>
    </location>
</feature>